<evidence type="ECO:0000313" key="1">
    <source>
        <dbReference type="EMBL" id="RUT28294.1"/>
    </source>
</evidence>
<reference evidence="1 2" key="1">
    <citation type="journal article" date="2016" name="Int. J. Syst. Evol. Microbiol.">
        <title>Arsenicitalea aurantiaca gen. nov., sp. nov., a new member of the family Hyphomicrobiaceae, isolated from high-arsenic sediment.</title>
        <authorList>
            <person name="Mu Y."/>
            <person name="Zhou L."/>
            <person name="Zeng X.C."/>
            <person name="Liu L."/>
            <person name="Pan Y."/>
            <person name="Chen X."/>
            <person name="Wang J."/>
            <person name="Li S."/>
            <person name="Li W.J."/>
            <person name="Wang Y."/>
        </authorList>
    </citation>
    <scope>NUCLEOTIDE SEQUENCE [LARGE SCALE GENOMIC DNA]</scope>
    <source>
        <strain evidence="1 2">42-50</strain>
    </source>
</reference>
<dbReference type="RefSeq" id="WP_127189820.1">
    <property type="nucleotide sequence ID" value="NZ_RZNJ01000008.1"/>
</dbReference>
<name>A0A433X2H8_9HYPH</name>
<protein>
    <submittedName>
        <fullName evidence="1">Uncharacterized protein</fullName>
    </submittedName>
</protein>
<dbReference type="InterPro" id="IPR046674">
    <property type="entry name" value="DUF6544"/>
</dbReference>
<comment type="caution">
    <text evidence="1">The sequence shown here is derived from an EMBL/GenBank/DDBJ whole genome shotgun (WGS) entry which is preliminary data.</text>
</comment>
<dbReference type="EMBL" id="RZNJ01000008">
    <property type="protein sequence ID" value="RUT28294.1"/>
    <property type="molecule type" value="Genomic_DNA"/>
</dbReference>
<proteinExistence type="predicted"/>
<organism evidence="1 2">
    <name type="scientific">Arsenicitalea aurantiaca</name>
    <dbReference type="NCBI Taxonomy" id="1783274"/>
    <lineage>
        <taxon>Bacteria</taxon>
        <taxon>Pseudomonadati</taxon>
        <taxon>Pseudomonadota</taxon>
        <taxon>Alphaproteobacteria</taxon>
        <taxon>Hyphomicrobiales</taxon>
        <taxon>Devosiaceae</taxon>
        <taxon>Arsenicitalea</taxon>
    </lineage>
</organism>
<keyword evidence="2" id="KW-1185">Reference proteome</keyword>
<dbReference type="Proteomes" id="UP000281547">
    <property type="component" value="Unassembled WGS sequence"/>
</dbReference>
<gene>
    <name evidence="1" type="ORF">EMQ25_17045</name>
</gene>
<dbReference type="Pfam" id="PF20181">
    <property type="entry name" value="DUF6544"/>
    <property type="match status" value="1"/>
</dbReference>
<evidence type="ECO:0000313" key="2">
    <source>
        <dbReference type="Proteomes" id="UP000281547"/>
    </source>
</evidence>
<accession>A0A433X2H8</accession>
<dbReference type="OrthoDB" id="3671061at2"/>
<dbReference type="AlphaFoldDB" id="A0A433X2H8"/>
<sequence>MTSLTRAFETRRTEAIAVPRKAAGLLTEADIAHLPPPVRRYVALTGSIGRKMVTEVTLGFDATMYSAPGAAGMTGPVTQYERFDLPQRLFLMRTRMNGLPVAVLHDFAADHATMRVRLAGLVNIVDVAGPELTRTETVTILNDLCVFAPSRLVDPRLTWIPIDDTRARVAFALGPNTVSAELIFNEAGELVDFVSDDRGMLEENGALRLLRWTTPLSVYRNFGGWRLASEGEAIWHLPEGPFRYGRMRLTHYEAR</sequence>